<comment type="catalytic activity">
    <reaction evidence="10 11">
        <text>5-amino-1-(5-phospho-D-ribosyl)imidazole-4-carboxylate + L-aspartate + ATP = (2S)-2-[5-amino-1-(5-phospho-beta-D-ribosyl)imidazole-4-carboxamido]succinate + ADP + phosphate + 2 H(+)</text>
        <dbReference type="Rhea" id="RHEA:22628"/>
        <dbReference type="ChEBI" id="CHEBI:15378"/>
        <dbReference type="ChEBI" id="CHEBI:29991"/>
        <dbReference type="ChEBI" id="CHEBI:30616"/>
        <dbReference type="ChEBI" id="CHEBI:43474"/>
        <dbReference type="ChEBI" id="CHEBI:58443"/>
        <dbReference type="ChEBI" id="CHEBI:77657"/>
        <dbReference type="ChEBI" id="CHEBI:456216"/>
        <dbReference type="EC" id="6.3.2.6"/>
    </reaction>
</comment>
<comment type="similarity">
    <text evidence="2 11">Belongs to the SAICAR synthetase family.</text>
</comment>
<dbReference type="PANTHER" id="PTHR43599">
    <property type="entry name" value="MULTIFUNCTIONAL PROTEIN ADE2"/>
    <property type="match status" value="1"/>
</dbReference>
<name>A0A495A4I8_9BACI</name>
<dbReference type="AlphaFoldDB" id="A0A495A4I8"/>
<protein>
    <recommendedName>
        <fullName evidence="4 11">Phosphoribosylaminoimidazole-succinocarboxamide synthase</fullName>
        <ecNumber evidence="3 11">6.3.2.6</ecNumber>
    </recommendedName>
    <alternativeName>
        <fullName evidence="9 11">SAICAR synthetase</fullName>
    </alternativeName>
</protein>
<dbReference type="FunFam" id="3.30.470.20:FF:000006">
    <property type="entry name" value="Phosphoribosylaminoimidazole-succinocarboxamide synthase"/>
    <property type="match status" value="1"/>
</dbReference>
<organism evidence="13 14">
    <name type="scientific">Oceanobacillus halophilus</name>
    <dbReference type="NCBI Taxonomy" id="930130"/>
    <lineage>
        <taxon>Bacteria</taxon>
        <taxon>Bacillati</taxon>
        <taxon>Bacillota</taxon>
        <taxon>Bacilli</taxon>
        <taxon>Bacillales</taxon>
        <taxon>Bacillaceae</taxon>
        <taxon>Oceanobacillus</taxon>
    </lineage>
</organism>
<keyword evidence="6 11" id="KW-0547">Nucleotide-binding</keyword>
<dbReference type="RefSeq" id="WP_121203642.1">
    <property type="nucleotide sequence ID" value="NZ_RBZP01000003.1"/>
</dbReference>
<evidence type="ECO:0000256" key="2">
    <source>
        <dbReference type="ARBA" id="ARBA00010190"/>
    </source>
</evidence>
<dbReference type="GO" id="GO:0005524">
    <property type="term" value="F:ATP binding"/>
    <property type="evidence" value="ECO:0007669"/>
    <property type="project" value="UniProtKB-KW"/>
</dbReference>
<dbReference type="PROSITE" id="PS01058">
    <property type="entry name" value="SAICAR_SYNTHETASE_2"/>
    <property type="match status" value="1"/>
</dbReference>
<keyword evidence="14" id="KW-1185">Reference proteome</keyword>
<evidence type="ECO:0000256" key="4">
    <source>
        <dbReference type="ARBA" id="ARBA00016460"/>
    </source>
</evidence>
<dbReference type="HAMAP" id="MF_00137">
    <property type="entry name" value="SAICAR_synth"/>
    <property type="match status" value="1"/>
</dbReference>
<evidence type="ECO:0000256" key="1">
    <source>
        <dbReference type="ARBA" id="ARBA00004672"/>
    </source>
</evidence>
<keyword evidence="8 11" id="KW-0067">ATP-binding</keyword>
<dbReference type="PANTHER" id="PTHR43599:SF3">
    <property type="entry name" value="SI:DKEY-6E2.2"/>
    <property type="match status" value="1"/>
</dbReference>
<reference evidence="13 14" key="1">
    <citation type="journal article" date="2016" name="Int. J. Syst. Evol. Microbiol.">
        <title>Oceanobacillus halophilus sp. nov., a novel moderately halophilic bacterium from a hypersaline lake.</title>
        <authorList>
            <person name="Amoozegar M.A."/>
            <person name="Bagheri M."/>
            <person name="Makhdoumi A."/>
            <person name="Nikou M.M."/>
            <person name="Fazeli S.A.S."/>
            <person name="Schumann P."/>
            <person name="Sproer C."/>
            <person name="Sanchez-Porro C."/>
            <person name="Ventosa A."/>
        </authorList>
    </citation>
    <scope>NUCLEOTIDE SEQUENCE [LARGE SCALE GENOMIC DNA]</scope>
    <source>
        <strain evidence="13 14">DSM 23996</strain>
    </source>
</reference>
<dbReference type="SUPFAM" id="SSF56104">
    <property type="entry name" value="SAICAR synthase-like"/>
    <property type="match status" value="1"/>
</dbReference>
<feature type="domain" description="SAICAR synthetase/ADE2 N-terminal" evidence="12">
    <location>
        <begin position="5"/>
        <end position="231"/>
    </location>
</feature>
<dbReference type="Gene3D" id="3.30.200.20">
    <property type="entry name" value="Phosphorylase Kinase, domain 1"/>
    <property type="match status" value="1"/>
</dbReference>
<dbReference type="NCBIfam" id="TIGR00081">
    <property type="entry name" value="purC"/>
    <property type="match status" value="1"/>
</dbReference>
<evidence type="ECO:0000313" key="14">
    <source>
        <dbReference type="Proteomes" id="UP000269301"/>
    </source>
</evidence>
<evidence type="ECO:0000256" key="3">
    <source>
        <dbReference type="ARBA" id="ARBA00012217"/>
    </source>
</evidence>
<evidence type="ECO:0000256" key="6">
    <source>
        <dbReference type="ARBA" id="ARBA00022741"/>
    </source>
</evidence>
<evidence type="ECO:0000256" key="10">
    <source>
        <dbReference type="ARBA" id="ARBA00048475"/>
    </source>
</evidence>
<dbReference type="Pfam" id="PF01259">
    <property type="entry name" value="SAICAR_synt"/>
    <property type="match status" value="1"/>
</dbReference>
<dbReference type="Proteomes" id="UP000269301">
    <property type="component" value="Unassembled WGS sequence"/>
</dbReference>
<dbReference type="PROSITE" id="PS01057">
    <property type="entry name" value="SAICAR_SYNTHETASE_1"/>
    <property type="match status" value="1"/>
</dbReference>
<gene>
    <name evidence="11" type="primary">purC</name>
    <name evidence="13" type="ORF">D8M06_06715</name>
</gene>
<keyword evidence="7 11" id="KW-0658">Purine biosynthesis</keyword>
<dbReference type="InterPro" id="IPR050089">
    <property type="entry name" value="SAICAR_synthetase"/>
</dbReference>
<dbReference type="GO" id="GO:0006189">
    <property type="term" value="P:'de novo' IMP biosynthetic process"/>
    <property type="evidence" value="ECO:0007669"/>
    <property type="project" value="UniProtKB-UniRule"/>
</dbReference>
<dbReference type="InterPro" id="IPR028923">
    <property type="entry name" value="SAICAR_synt/ADE2_N"/>
</dbReference>
<keyword evidence="5 11" id="KW-0436">Ligase</keyword>
<proteinExistence type="inferred from homology"/>
<comment type="pathway">
    <text evidence="1 11">Purine metabolism; IMP biosynthesis via de novo pathway; 5-amino-1-(5-phospho-D-ribosyl)imidazole-4-carboxamide from 5-amino-1-(5-phospho-D-ribosyl)imidazole-4-carboxylate: step 1/2.</text>
</comment>
<dbReference type="InterPro" id="IPR018236">
    <property type="entry name" value="SAICAR_synthetase_CS"/>
</dbReference>
<dbReference type="InterPro" id="IPR033934">
    <property type="entry name" value="SAICAR_synt_PurC"/>
</dbReference>
<evidence type="ECO:0000313" key="13">
    <source>
        <dbReference type="EMBL" id="RKQ34609.1"/>
    </source>
</evidence>
<evidence type="ECO:0000256" key="5">
    <source>
        <dbReference type="ARBA" id="ARBA00022598"/>
    </source>
</evidence>
<evidence type="ECO:0000259" key="12">
    <source>
        <dbReference type="Pfam" id="PF01259"/>
    </source>
</evidence>
<evidence type="ECO:0000256" key="9">
    <source>
        <dbReference type="ARBA" id="ARBA00030409"/>
    </source>
</evidence>
<dbReference type="UniPathway" id="UPA00074">
    <property type="reaction ID" value="UER00131"/>
</dbReference>
<evidence type="ECO:0000256" key="7">
    <source>
        <dbReference type="ARBA" id="ARBA00022755"/>
    </source>
</evidence>
<dbReference type="GO" id="GO:0009236">
    <property type="term" value="P:cobalamin biosynthetic process"/>
    <property type="evidence" value="ECO:0007669"/>
    <property type="project" value="InterPro"/>
</dbReference>
<dbReference type="InterPro" id="IPR001636">
    <property type="entry name" value="SAICAR_synth"/>
</dbReference>
<dbReference type="EMBL" id="RBZP01000003">
    <property type="protein sequence ID" value="RKQ34609.1"/>
    <property type="molecule type" value="Genomic_DNA"/>
</dbReference>
<evidence type="ECO:0000256" key="8">
    <source>
        <dbReference type="ARBA" id="ARBA00022840"/>
    </source>
</evidence>
<comment type="caution">
    <text evidence="13">The sequence shown here is derived from an EMBL/GenBank/DDBJ whole genome shotgun (WGS) entry which is preliminary data.</text>
</comment>
<evidence type="ECO:0000256" key="11">
    <source>
        <dbReference type="HAMAP-Rule" id="MF_00137"/>
    </source>
</evidence>
<dbReference type="GO" id="GO:0004639">
    <property type="term" value="F:phosphoribosylaminoimidazolesuccinocarboxamide synthase activity"/>
    <property type="evidence" value="ECO:0007669"/>
    <property type="project" value="UniProtKB-UniRule"/>
</dbReference>
<dbReference type="OrthoDB" id="9801549at2"/>
<dbReference type="EC" id="6.3.2.6" evidence="3 11"/>
<dbReference type="Gene3D" id="3.30.470.20">
    <property type="entry name" value="ATP-grasp fold, B domain"/>
    <property type="match status" value="1"/>
</dbReference>
<dbReference type="CDD" id="cd01415">
    <property type="entry name" value="SAICAR_synt_PurC"/>
    <property type="match status" value="1"/>
</dbReference>
<sequence>MKADLLYEGKAKKVYQAAKQLGKLVLSYKDDATAFNGEKRASFAGKGHLNNEISSRIFEYLRERGIDSHFIEQLNETEQLVNKTEIIPLEVVVRNVAAGSITRRLGIEEKTNLYPPIVELYYKKDELGDPLINDEHAILLCNITPVELQEIKTKALQINNHLSELFTGLGVILADFKLEFGKIKDDIVLSDEISPDTCRLWDKETMNKLDKDVFRQGTGNIIEVYEEILHRLEAIV</sequence>
<accession>A0A495A4I8</accession>